<keyword evidence="7" id="KW-1185">Reference proteome</keyword>
<evidence type="ECO:0000256" key="3">
    <source>
        <dbReference type="RuleBase" id="RU000363"/>
    </source>
</evidence>
<accession>A0A0C3MHC0</accession>
<evidence type="ECO:0000256" key="2">
    <source>
        <dbReference type="ARBA" id="ARBA00023002"/>
    </source>
</evidence>
<dbReference type="PRINTS" id="PR00081">
    <property type="entry name" value="GDHRDH"/>
</dbReference>
<reference evidence="4 6" key="2">
    <citation type="submission" date="2014-07" db="EMBL/GenBank/DDBJ databases">
        <title>Porphyromonadaceae bacterium OUH 334697 = ATCC BAA-2682 = DSM 28341 draft genome.</title>
        <authorList>
            <person name="Sydenham T.V."/>
            <person name="Hasman H."/>
            <person name="Justesen U.S."/>
        </authorList>
    </citation>
    <scope>NUCLEOTIDE SEQUENCE [LARGE SCALE GENOMIC DNA]</scope>
    <source>
        <strain evidence="4 6">OUH 334697</strain>
    </source>
</reference>
<proteinExistence type="inferred from homology"/>
<evidence type="ECO:0000256" key="1">
    <source>
        <dbReference type="ARBA" id="ARBA00006484"/>
    </source>
</evidence>
<protein>
    <submittedName>
        <fullName evidence="5">Short-chain dehydrogenase</fullName>
    </submittedName>
</protein>
<organism evidence="5 7">
    <name type="scientific">Sanguibacteroides justesenii</name>
    <dbReference type="NCBI Taxonomy" id="1547597"/>
    <lineage>
        <taxon>Bacteria</taxon>
        <taxon>Pseudomonadati</taxon>
        <taxon>Bacteroidota</taxon>
        <taxon>Bacteroidia</taxon>
        <taxon>Bacteroidales</taxon>
        <taxon>Porphyromonadaceae</taxon>
        <taxon>Sanguibacteroides</taxon>
    </lineage>
</organism>
<dbReference type="Gene3D" id="3.40.50.720">
    <property type="entry name" value="NAD(P)-binding Rossmann-like Domain"/>
    <property type="match status" value="1"/>
</dbReference>
<dbReference type="SUPFAM" id="SSF51735">
    <property type="entry name" value="NAD(P)-binding Rossmann-fold domains"/>
    <property type="match status" value="1"/>
</dbReference>
<dbReference type="PANTHER" id="PTHR42901:SF1">
    <property type="entry name" value="ALCOHOL DEHYDROGENASE"/>
    <property type="match status" value="1"/>
</dbReference>
<dbReference type="PROSITE" id="PS00061">
    <property type="entry name" value="ADH_SHORT"/>
    <property type="match status" value="1"/>
</dbReference>
<reference evidence="5 7" key="1">
    <citation type="submission" date="2014-07" db="EMBL/GenBank/DDBJ databases">
        <title>Porphyromonadaceae bacterium OUH 308042 = ATCC BAA-2681 = DSM 28342 draft genome.</title>
        <authorList>
            <person name="Sydenham T.V."/>
            <person name="Hasman H."/>
            <person name="Justensen U.S."/>
        </authorList>
    </citation>
    <scope>NUCLEOTIDE SEQUENCE [LARGE SCALE GENOMIC DNA]</scope>
    <source>
        <strain evidence="5 7">OUH 308042</strain>
    </source>
</reference>
<sequence length="251" mass="27477">MNKIALITGVTSGIGKATAVKLAETGFDLIITGRRSDRLHALEEELQKKGVQVISLHFDVRNQMEVKQAISSLPEAWKNIDVLVNNAGLAVGTNPIQDGLIEDWERMIDTNIKGLLYVTREIAPLMIKNQKGHIVNLASVAGKEVYPGGNVYCATKHAVDALSKAMRTDMLKHNIKVTNIAPGMVETEFSIVRYKGDEKAAQNVYNGMTPLTGEDIADTIVFAVTRPAHVCLNDIMIMPTAQANSRDVNRK</sequence>
<evidence type="ECO:0000313" key="5">
    <source>
        <dbReference type="EMBL" id="KIO45938.1"/>
    </source>
</evidence>
<keyword evidence="2" id="KW-0560">Oxidoreductase</keyword>
<evidence type="ECO:0000313" key="7">
    <source>
        <dbReference type="Proteomes" id="UP000031980"/>
    </source>
</evidence>
<evidence type="ECO:0000313" key="6">
    <source>
        <dbReference type="Proteomes" id="UP000031937"/>
    </source>
</evidence>
<name>A0A0C3MHC0_9PORP</name>
<dbReference type="Proteomes" id="UP000031937">
    <property type="component" value="Unassembled WGS sequence"/>
</dbReference>
<gene>
    <name evidence="5" type="ORF">BA92_05700</name>
    <name evidence="4" type="ORF">IE90_11735</name>
</gene>
<dbReference type="InterPro" id="IPR002347">
    <property type="entry name" value="SDR_fam"/>
</dbReference>
<dbReference type="FunFam" id="3.40.50.720:FF:000047">
    <property type="entry name" value="NADP-dependent L-serine/L-allo-threonine dehydrogenase"/>
    <property type="match status" value="1"/>
</dbReference>
<dbReference type="EMBL" id="JPIU01000037">
    <property type="protein sequence ID" value="KIO45938.1"/>
    <property type="molecule type" value="Genomic_DNA"/>
</dbReference>
<dbReference type="Proteomes" id="UP000031980">
    <property type="component" value="Unassembled WGS sequence"/>
</dbReference>
<comment type="similarity">
    <text evidence="1 3">Belongs to the short-chain dehydrogenases/reductases (SDR) family.</text>
</comment>
<comment type="caution">
    <text evidence="5">The sequence shown here is derived from an EMBL/GenBank/DDBJ whole genome shotgun (WGS) entry which is preliminary data.</text>
</comment>
<dbReference type="GO" id="GO:0016616">
    <property type="term" value="F:oxidoreductase activity, acting on the CH-OH group of donors, NAD or NADP as acceptor"/>
    <property type="evidence" value="ECO:0007669"/>
    <property type="project" value="UniProtKB-ARBA"/>
</dbReference>
<dbReference type="RefSeq" id="WP_041503957.1">
    <property type="nucleotide sequence ID" value="NZ_JPIT01000031.1"/>
</dbReference>
<dbReference type="OrthoDB" id="9775296at2"/>
<dbReference type="Pfam" id="PF00106">
    <property type="entry name" value="adh_short"/>
    <property type="match status" value="1"/>
</dbReference>
<dbReference type="AlphaFoldDB" id="A0A0C3MHC0"/>
<evidence type="ECO:0000313" key="4">
    <source>
        <dbReference type="EMBL" id="KIO43775.1"/>
    </source>
</evidence>
<dbReference type="InterPro" id="IPR020904">
    <property type="entry name" value="Sc_DH/Rdtase_CS"/>
</dbReference>
<dbReference type="PRINTS" id="PR00080">
    <property type="entry name" value="SDRFAMILY"/>
</dbReference>
<dbReference type="InterPro" id="IPR036291">
    <property type="entry name" value="NAD(P)-bd_dom_sf"/>
</dbReference>
<dbReference type="PANTHER" id="PTHR42901">
    <property type="entry name" value="ALCOHOL DEHYDROGENASE"/>
    <property type="match status" value="1"/>
</dbReference>
<dbReference type="EMBL" id="JPIT01000031">
    <property type="protein sequence ID" value="KIO43775.1"/>
    <property type="molecule type" value="Genomic_DNA"/>
</dbReference>